<evidence type="ECO:0000256" key="5">
    <source>
        <dbReference type="SAM" id="MobiDB-lite"/>
    </source>
</evidence>
<protein>
    <recommendedName>
        <fullName evidence="6">RING-type domain-containing protein</fullName>
    </recommendedName>
</protein>
<evidence type="ECO:0000256" key="4">
    <source>
        <dbReference type="PROSITE-ProRule" id="PRU00175"/>
    </source>
</evidence>
<dbReference type="SUPFAM" id="SSF57850">
    <property type="entry name" value="RING/U-box"/>
    <property type="match status" value="1"/>
</dbReference>
<dbReference type="InterPro" id="IPR013083">
    <property type="entry name" value="Znf_RING/FYVE/PHD"/>
</dbReference>
<dbReference type="Gene3D" id="3.30.40.10">
    <property type="entry name" value="Zinc/RING finger domain, C3HC4 (zinc finger)"/>
    <property type="match status" value="1"/>
</dbReference>
<keyword evidence="2 4" id="KW-0863">Zinc-finger</keyword>
<dbReference type="InterPro" id="IPR001841">
    <property type="entry name" value="Znf_RING"/>
</dbReference>
<dbReference type="Pfam" id="PF13445">
    <property type="entry name" value="zf-RING_UBOX"/>
    <property type="match status" value="1"/>
</dbReference>
<reference evidence="7 8" key="1">
    <citation type="journal article" date="2023" name="Nucleic Acids Res.">
        <title>The hologenome of Daphnia magna reveals possible DNA methylation and microbiome-mediated evolution of the host genome.</title>
        <authorList>
            <person name="Chaturvedi A."/>
            <person name="Li X."/>
            <person name="Dhandapani V."/>
            <person name="Marshall H."/>
            <person name="Kissane S."/>
            <person name="Cuenca-Cambronero M."/>
            <person name="Asole G."/>
            <person name="Calvet F."/>
            <person name="Ruiz-Romero M."/>
            <person name="Marangio P."/>
            <person name="Guigo R."/>
            <person name="Rago D."/>
            <person name="Mirbahai L."/>
            <person name="Eastwood N."/>
            <person name="Colbourne J.K."/>
            <person name="Zhou J."/>
            <person name="Mallon E."/>
            <person name="Orsini L."/>
        </authorList>
    </citation>
    <scope>NUCLEOTIDE SEQUENCE [LARGE SCALE GENOMIC DNA]</scope>
    <source>
        <strain evidence="7">LRV0_1</strain>
    </source>
</reference>
<evidence type="ECO:0000256" key="2">
    <source>
        <dbReference type="ARBA" id="ARBA00022771"/>
    </source>
</evidence>
<feature type="compositionally biased region" description="Basic residues" evidence="5">
    <location>
        <begin position="339"/>
        <end position="350"/>
    </location>
</feature>
<evidence type="ECO:0000259" key="6">
    <source>
        <dbReference type="PROSITE" id="PS50089"/>
    </source>
</evidence>
<proteinExistence type="predicted"/>
<feature type="domain" description="RING-type" evidence="6">
    <location>
        <begin position="480"/>
        <end position="517"/>
    </location>
</feature>
<dbReference type="PANTHER" id="PTHR47160:SF10">
    <property type="entry name" value="MULE TRANSPOSASE DOMAIN-CONTAINING PROTEIN"/>
    <property type="match status" value="1"/>
</dbReference>
<dbReference type="SMART" id="SM00184">
    <property type="entry name" value="RING"/>
    <property type="match status" value="1"/>
</dbReference>
<evidence type="ECO:0000256" key="1">
    <source>
        <dbReference type="ARBA" id="ARBA00022723"/>
    </source>
</evidence>
<name>A0ABQ9Z8W3_9CRUS</name>
<dbReference type="PROSITE" id="PS00518">
    <property type="entry name" value="ZF_RING_1"/>
    <property type="match status" value="1"/>
</dbReference>
<accession>A0ABQ9Z8W3</accession>
<comment type="caution">
    <text evidence="7">The sequence shown here is derived from an EMBL/GenBank/DDBJ whole genome shotgun (WGS) entry which is preliminary data.</text>
</comment>
<keyword evidence="3" id="KW-0862">Zinc</keyword>
<dbReference type="InterPro" id="IPR017907">
    <property type="entry name" value="Znf_RING_CS"/>
</dbReference>
<sequence length="545" mass="62450">MTNKIQTLCECCLRRLLEICQQNTGRVPEPTLLISDYELAILQSMSAVFLTGRARGCYFHSGMLYVIASSRCKYHYIMGIYLNLSNNNKMYACYLGLGQAYRTNDQINRLELRSYANEIGGAIDAESRVRVNQFVQYIRSFWMECIGPERFCVNMENNRTNNQMEANHRSFNHNIGNPHPNPWYFLDRLQEFGQEAEYSFLALRDGTPVRDRRRQKYVTRDREIRTLQIDLQNGRITIREFLMAAAFHFEPVEIEFREQNAEELNRPFDEVQDEIVEIEVVLAAENRLEIAAVEDPGAPVARGRGRGRPHGRRRPQVRGAPRREANEQIAVVDPPAVNRRGRRGRPRGHQGRAPAPRQGALVEVGPIGNPAALLNERGGAGRGRRYVRRVAPADPHLESEDSQDEDNAVRMERFFEAQNANFLQRRANVMARLLQLRQEREIGAAQQIEEINEELLVADVLQHQRNILPQFPEINHDGNCPVCWLRMPNTVLNCGHIFCLECIEIIEASGIRTCSVCLSAFDTHRPLLPNDVNVANILLEFGNQH</sequence>
<dbReference type="PANTHER" id="PTHR47160">
    <property type="entry name" value="PUTATIVE-RELATED"/>
    <property type="match status" value="1"/>
</dbReference>
<organism evidence="7 8">
    <name type="scientific">Daphnia magna</name>
    <dbReference type="NCBI Taxonomy" id="35525"/>
    <lineage>
        <taxon>Eukaryota</taxon>
        <taxon>Metazoa</taxon>
        <taxon>Ecdysozoa</taxon>
        <taxon>Arthropoda</taxon>
        <taxon>Crustacea</taxon>
        <taxon>Branchiopoda</taxon>
        <taxon>Diplostraca</taxon>
        <taxon>Cladocera</taxon>
        <taxon>Anomopoda</taxon>
        <taxon>Daphniidae</taxon>
        <taxon>Daphnia</taxon>
    </lineage>
</organism>
<keyword evidence="8" id="KW-1185">Reference proteome</keyword>
<evidence type="ECO:0000313" key="7">
    <source>
        <dbReference type="EMBL" id="KAK4009323.1"/>
    </source>
</evidence>
<dbReference type="CDD" id="cd16449">
    <property type="entry name" value="RING-HC"/>
    <property type="match status" value="1"/>
</dbReference>
<feature type="compositionally biased region" description="Basic residues" evidence="5">
    <location>
        <begin position="303"/>
        <end position="316"/>
    </location>
</feature>
<evidence type="ECO:0000256" key="3">
    <source>
        <dbReference type="ARBA" id="ARBA00022833"/>
    </source>
</evidence>
<gene>
    <name evidence="7" type="ORF">OUZ56_018440</name>
</gene>
<evidence type="ECO:0000313" key="8">
    <source>
        <dbReference type="Proteomes" id="UP001234178"/>
    </source>
</evidence>
<keyword evidence="1" id="KW-0479">Metal-binding</keyword>
<dbReference type="EMBL" id="JAOYFB010000003">
    <property type="protein sequence ID" value="KAK4009323.1"/>
    <property type="molecule type" value="Genomic_DNA"/>
</dbReference>
<dbReference type="PROSITE" id="PS50089">
    <property type="entry name" value="ZF_RING_2"/>
    <property type="match status" value="1"/>
</dbReference>
<dbReference type="Proteomes" id="UP001234178">
    <property type="component" value="Unassembled WGS sequence"/>
</dbReference>
<feature type="region of interest" description="Disordered" evidence="5">
    <location>
        <begin position="298"/>
        <end position="364"/>
    </location>
</feature>
<dbReference type="InterPro" id="IPR027370">
    <property type="entry name" value="Znf-RING_euk"/>
</dbReference>